<reference evidence="1" key="1">
    <citation type="submission" date="2018-05" db="EMBL/GenBank/DDBJ databases">
        <authorList>
            <person name="Lanie J.A."/>
            <person name="Ng W.-L."/>
            <person name="Kazmierczak K.M."/>
            <person name="Andrzejewski T.M."/>
            <person name="Davidsen T.M."/>
            <person name="Wayne K.J."/>
            <person name="Tettelin H."/>
            <person name="Glass J.I."/>
            <person name="Rusch D."/>
            <person name="Podicherti R."/>
            <person name="Tsui H.-C.T."/>
            <person name="Winkler M.E."/>
        </authorList>
    </citation>
    <scope>NUCLEOTIDE SEQUENCE</scope>
</reference>
<gene>
    <name evidence="1" type="ORF">METZ01_LOCUS189783</name>
</gene>
<proteinExistence type="predicted"/>
<sequence>MDNIIIVGLLTVSAVVAVVLVFETITPSVGIGGQSISHAQRDVATRMQTDIEIISVMPNLDPVPPAPATPVCAGGTVGCIVDAWTKNTGGADVSSLGNIDVILRRTDGRWGSHIPYSSNCPSAFTIANTWHRFPCARDIWPAGDIMPIRLNLLADPLTPGIYKISITTPNGVTDDHIFEFSP</sequence>
<protein>
    <recommendedName>
        <fullName evidence="2">Archaeal Type IV pilin N-terminal domain-containing protein</fullName>
    </recommendedName>
</protein>
<accession>A0A382DFJ5</accession>
<name>A0A382DFJ5_9ZZZZ</name>
<dbReference type="EMBL" id="UINC01039039">
    <property type="protein sequence ID" value="SVB36929.1"/>
    <property type="molecule type" value="Genomic_DNA"/>
</dbReference>
<organism evidence="1">
    <name type="scientific">marine metagenome</name>
    <dbReference type="NCBI Taxonomy" id="408172"/>
    <lineage>
        <taxon>unclassified sequences</taxon>
        <taxon>metagenomes</taxon>
        <taxon>ecological metagenomes</taxon>
    </lineage>
</organism>
<evidence type="ECO:0008006" key="2">
    <source>
        <dbReference type="Google" id="ProtNLM"/>
    </source>
</evidence>
<dbReference type="AlphaFoldDB" id="A0A382DFJ5"/>
<evidence type="ECO:0000313" key="1">
    <source>
        <dbReference type="EMBL" id="SVB36929.1"/>
    </source>
</evidence>